<dbReference type="NCBIfam" id="TIGR01198">
    <property type="entry name" value="pgl"/>
    <property type="match status" value="1"/>
</dbReference>
<dbReference type="SUPFAM" id="SSF100950">
    <property type="entry name" value="NagB/RpiA/CoA transferase-like"/>
    <property type="match status" value="1"/>
</dbReference>
<sequence length="214" mass="24587">MMPIKIFESERSMAIGAIDIIKSELQKKEKLSIAFSGGKTPVRFFQLLAAEDINWKNINIFLVDERWVPLDHLDSNYCLINMFLLKHITIPNENIHHIDYSPSIERSRKEYEDELLKYFKGNIIFDLIFLGVGNDGHTASIFEENEAGLLEDVIVTSSRSHPYRRISLGMNVINMAERKIFLLGPEKISIIESTISKNLPVSKVVDPEFLSYIK</sequence>
<dbReference type="EC" id="3.1.1.31" evidence="5 7"/>
<dbReference type="PANTHER" id="PTHR11054:SF0">
    <property type="entry name" value="6-PHOSPHOGLUCONOLACTONASE"/>
    <property type="match status" value="1"/>
</dbReference>
<proteinExistence type="inferred from homology"/>
<dbReference type="InterPro" id="IPR006148">
    <property type="entry name" value="Glc/Gal-6P_isomerase"/>
</dbReference>
<name>A0ABX9KIP2_9FUSO</name>
<dbReference type="CDD" id="cd01400">
    <property type="entry name" value="6PGL"/>
    <property type="match status" value="1"/>
</dbReference>
<evidence type="ECO:0000256" key="5">
    <source>
        <dbReference type="ARBA" id="ARBA00013198"/>
    </source>
</evidence>
<keyword evidence="7 9" id="KW-0378">Hydrolase</keyword>
<evidence type="ECO:0000256" key="7">
    <source>
        <dbReference type="RuleBase" id="RU365095"/>
    </source>
</evidence>
<evidence type="ECO:0000256" key="2">
    <source>
        <dbReference type="ARBA" id="ARBA00002681"/>
    </source>
</evidence>
<dbReference type="PANTHER" id="PTHR11054">
    <property type="entry name" value="6-PHOSPHOGLUCONOLACTONASE"/>
    <property type="match status" value="1"/>
</dbReference>
<accession>A0ABX9KIP2</accession>
<comment type="function">
    <text evidence="2 7">Hydrolysis of 6-phosphogluconolactone to 6-phosphogluconate.</text>
</comment>
<keyword evidence="10" id="KW-1185">Reference proteome</keyword>
<dbReference type="Proteomes" id="UP000263486">
    <property type="component" value="Unassembled WGS sequence"/>
</dbReference>
<comment type="catalytic activity">
    <reaction evidence="1 7">
        <text>6-phospho-D-glucono-1,5-lactone + H2O = 6-phospho-D-gluconate + H(+)</text>
        <dbReference type="Rhea" id="RHEA:12556"/>
        <dbReference type="ChEBI" id="CHEBI:15377"/>
        <dbReference type="ChEBI" id="CHEBI:15378"/>
        <dbReference type="ChEBI" id="CHEBI:57955"/>
        <dbReference type="ChEBI" id="CHEBI:58759"/>
        <dbReference type="EC" id="3.1.1.31"/>
    </reaction>
</comment>
<evidence type="ECO:0000313" key="10">
    <source>
        <dbReference type="Proteomes" id="UP000263486"/>
    </source>
</evidence>
<evidence type="ECO:0000256" key="1">
    <source>
        <dbReference type="ARBA" id="ARBA00000832"/>
    </source>
</evidence>
<dbReference type="InterPro" id="IPR037171">
    <property type="entry name" value="NagB/RpiA_transferase-like"/>
</dbReference>
<dbReference type="InterPro" id="IPR039104">
    <property type="entry name" value="6PGL"/>
</dbReference>
<dbReference type="InterPro" id="IPR005900">
    <property type="entry name" value="6-phosphogluconolactonase_DevB"/>
</dbReference>
<protein>
    <recommendedName>
        <fullName evidence="6 7">6-phosphogluconolactonase</fullName>
        <shortName evidence="7">6PGL</shortName>
        <ecNumber evidence="5 7">3.1.1.31</ecNumber>
    </recommendedName>
</protein>
<feature type="domain" description="Glucosamine/galactosamine-6-phosphate isomerase" evidence="8">
    <location>
        <begin position="17"/>
        <end position="204"/>
    </location>
</feature>
<comment type="similarity">
    <text evidence="4 7">Belongs to the glucosamine/galactosamine-6-phosphate isomerase family. 6-phosphogluconolactonase subfamily.</text>
</comment>
<dbReference type="RefSeq" id="WP_114641840.1">
    <property type="nucleotide sequence ID" value="NZ_QUAJ01000007.1"/>
</dbReference>
<comment type="pathway">
    <text evidence="3 7">Carbohydrate degradation; pentose phosphate pathway; D-ribulose 5-phosphate from D-glucose 6-phosphate (oxidative stage): step 2/3.</text>
</comment>
<dbReference type="Gene3D" id="3.40.50.1360">
    <property type="match status" value="1"/>
</dbReference>
<comment type="caution">
    <text evidence="9">The sequence shown here is derived from an EMBL/GenBank/DDBJ whole genome shotgun (WGS) entry which is preliminary data.</text>
</comment>
<evidence type="ECO:0000259" key="8">
    <source>
        <dbReference type="Pfam" id="PF01182"/>
    </source>
</evidence>
<dbReference type="GO" id="GO:0017057">
    <property type="term" value="F:6-phosphogluconolactonase activity"/>
    <property type="evidence" value="ECO:0007669"/>
    <property type="project" value="UniProtKB-EC"/>
</dbReference>
<reference evidence="9 10" key="1">
    <citation type="submission" date="2018-08" db="EMBL/GenBank/DDBJ databases">
        <title>Draft genome sequence of Psychrilyobacter sp. strain SD5 isolated from Black Sea water.</title>
        <authorList>
            <person name="Yadav S."/>
            <person name="Villanueva L."/>
            <person name="Damste J.S.S."/>
        </authorList>
    </citation>
    <scope>NUCLEOTIDE SEQUENCE [LARGE SCALE GENOMIC DNA]</scope>
    <source>
        <strain evidence="9 10">SD5</strain>
    </source>
</reference>
<dbReference type="Pfam" id="PF01182">
    <property type="entry name" value="Glucosamine_iso"/>
    <property type="match status" value="1"/>
</dbReference>
<dbReference type="EMBL" id="QUAJ01000007">
    <property type="protein sequence ID" value="REI41843.1"/>
    <property type="molecule type" value="Genomic_DNA"/>
</dbReference>
<evidence type="ECO:0000256" key="4">
    <source>
        <dbReference type="ARBA" id="ARBA00010662"/>
    </source>
</evidence>
<evidence type="ECO:0000256" key="6">
    <source>
        <dbReference type="ARBA" id="ARBA00020337"/>
    </source>
</evidence>
<evidence type="ECO:0000313" key="9">
    <source>
        <dbReference type="EMBL" id="REI41843.1"/>
    </source>
</evidence>
<evidence type="ECO:0000256" key="3">
    <source>
        <dbReference type="ARBA" id="ARBA00004961"/>
    </source>
</evidence>
<organism evidence="9 10">
    <name type="scientific">Psychrilyobacter piezotolerans</name>
    <dbReference type="NCBI Taxonomy" id="2293438"/>
    <lineage>
        <taxon>Bacteria</taxon>
        <taxon>Fusobacteriati</taxon>
        <taxon>Fusobacteriota</taxon>
        <taxon>Fusobacteriia</taxon>
        <taxon>Fusobacteriales</taxon>
        <taxon>Fusobacteriaceae</taxon>
        <taxon>Psychrilyobacter</taxon>
    </lineage>
</organism>
<gene>
    <name evidence="7 9" type="primary">pgl</name>
    <name evidence="9" type="ORF">DYH56_05365</name>
</gene>